<sequence>MTRILGIHGIWNIRYYLENRRSAPAAADAVSRAWRDALTGTRDRPVDLRVCYYSHHLYRGTLQAPDAPELLEPREQELLIAWAALLRGEQAGTEPSDAQGTRTVRVRAAADWIAKRFPAGTRSAVLAFCREVNTYQTRPPRRQRAIDAVRAAIDHHRPDVLVAHSLGSVLAYEALYTMPDVRLPFLLTLGSPLGLRGVVFEQLRPAPAGDRGARPPGVERWVNVADVGDVVAIPPKLSRRFAGIEEDVELTLGSWEFHAVKTYLRTPEVRSLLHL</sequence>
<dbReference type="InterPro" id="IPR029058">
    <property type="entry name" value="AB_hydrolase_fold"/>
</dbReference>
<accession>A0ABW2XG75</accession>
<reference evidence="2" key="1">
    <citation type="journal article" date="2019" name="Int. J. Syst. Evol. Microbiol.">
        <title>The Global Catalogue of Microorganisms (GCM) 10K type strain sequencing project: providing services to taxonomists for standard genome sequencing and annotation.</title>
        <authorList>
            <consortium name="The Broad Institute Genomics Platform"/>
            <consortium name="The Broad Institute Genome Sequencing Center for Infectious Disease"/>
            <person name="Wu L."/>
            <person name="Ma J."/>
        </authorList>
    </citation>
    <scope>NUCLEOTIDE SEQUENCE [LARGE SCALE GENOMIC DNA]</scope>
    <source>
        <strain evidence="2">JCM 9371</strain>
    </source>
</reference>
<evidence type="ECO:0000313" key="1">
    <source>
        <dbReference type="EMBL" id="MFD0684433.1"/>
    </source>
</evidence>
<dbReference type="EMBL" id="JBHTGP010000003">
    <property type="protein sequence ID" value="MFD0684433.1"/>
    <property type="molecule type" value="Genomic_DNA"/>
</dbReference>
<keyword evidence="2" id="KW-1185">Reference proteome</keyword>
<name>A0ABW2XG75_9ACTN</name>
<comment type="caution">
    <text evidence="1">The sequence shown here is derived from an EMBL/GenBank/DDBJ whole genome shotgun (WGS) entry which is preliminary data.</text>
</comment>
<evidence type="ECO:0008006" key="3">
    <source>
        <dbReference type="Google" id="ProtNLM"/>
    </source>
</evidence>
<dbReference type="Proteomes" id="UP001597063">
    <property type="component" value="Unassembled WGS sequence"/>
</dbReference>
<organism evidence="1 2">
    <name type="scientific">Actinomadura fibrosa</name>
    <dbReference type="NCBI Taxonomy" id="111802"/>
    <lineage>
        <taxon>Bacteria</taxon>
        <taxon>Bacillati</taxon>
        <taxon>Actinomycetota</taxon>
        <taxon>Actinomycetes</taxon>
        <taxon>Streptosporangiales</taxon>
        <taxon>Thermomonosporaceae</taxon>
        <taxon>Actinomadura</taxon>
    </lineage>
</organism>
<dbReference type="SUPFAM" id="SSF53474">
    <property type="entry name" value="alpha/beta-Hydrolases"/>
    <property type="match status" value="1"/>
</dbReference>
<proteinExistence type="predicted"/>
<dbReference type="RefSeq" id="WP_131761156.1">
    <property type="nucleotide sequence ID" value="NZ_CAACUY010000149.1"/>
</dbReference>
<gene>
    <name evidence="1" type="ORF">ACFQZM_08005</name>
</gene>
<evidence type="ECO:0000313" key="2">
    <source>
        <dbReference type="Proteomes" id="UP001597063"/>
    </source>
</evidence>
<protein>
    <recommendedName>
        <fullName evidence="3">Serine peptidase</fullName>
    </recommendedName>
</protein>
<dbReference type="Gene3D" id="3.40.50.1820">
    <property type="entry name" value="alpha/beta hydrolase"/>
    <property type="match status" value="1"/>
</dbReference>